<evidence type="ECO:0000313" key="2">
    <source>
        <dbReference type="Proteomes" id="UP000193200"/>
    </source>
</evidence>
<accession>A0A1Y5T7H8</accession>
<dbReference type="InParanoid" id="A0A1Y5T7H8"/>
<reference evidence="1 2" key="1">
    <citation type="submission" date="2017-03" db="EMBL/GenBank/DDBJ databases">
        <authorList>
            <person name="Afonso C.L."/>
            <person name="Miller P.J."/>
            <person name="Scott M.A."/>
            <person name="Spackman E."/>
            <person name="Goraichik I."/>
            <person name="Dimitrov K.M."/>
            <person name="Suarez D.L."/>
            <person name="Swayne D.E."/>
        </authorList>
    </citation>
    <scope>NUCLEOTIDE SEQUENCE [LARGE SCALE GENOMIC DNA]</scope>
    <source>
        <strain evidence="1 2">CECT 7691</strain>
    </source>
</reference>
<name>A0A1Y5T7H8_9PROT</name>
<dbReference type="AlphaFoldDB" id="A0A1Y5T7H8"/>
<dbReference type="OrthoDB" id="10014943at2"/>
<protein>
    <submittedName>
        <fullName evidence="1">Uncharacterized protein</fullName>
    </submittedName>
</protein>
<gene>
    <name evidence="1" type="ORF">OCH7691_02533</name>
</gene>
<dbReference type="RefSeq" id="WP_085883878.1">
    <property type="nucleotide sequence ID" value="NZ_FWFR01000002.1"/>
</dbReference>
<organism evidence="1 2">
    <name type="scientific">Oceanibacterium hippocampi</name>
    <dbReference type="NCBI Taxonomy" id="745714"/>
    <lineage>
        <taxon>Bacteria</taxon>
        <taxon>Pseudomonadati</taxon>
        <taxon>Pseudomonadota</taxon>
        <taxon>Alphaproteobacteria</taxon>
        <taxon>Sneathiellales</taxon>
        <taxon>Sneathiellaceae</taxon>
        <taxon>Oceanibacterium</taxon>
    </lineage>
</organism>
<dbReference type="Proteomes" id="UP000193200">
    <property type="component" value="Unassembled WGS sequence"/>
</dbReference>
<dbReference type="EMBL" id="FWFR01000002">
    <property type="protein sequence ID" value="SLN57658.1"/>
    <property type="molecule type" value="Genomic_DNA"/>
</dbReference>
<keyword evidence="2" id="KW-1185">Reference proteome</keyword>
<sequence>MSAHVVSELTAGFVVQTFEDGRWRTFKRFIAEDRARALALELLPQWGHQRVRLLAGQYSGEAGRPAYRVVGLDGQKTPVRRADLRAALEPAVRLVRERLATFGRKAAAGPAMTADDASERPDILAPGLPWAWLAPAFAVALLASGGAAAGLAGFDFGGGSASAEAAIVAVASDIQENSAADAAPRGNILFRAEMHVGEAKRHAEIPPRLQGTWSRDCTIGPELVVGGDYVAHLGEGRTSGLRVDVTGVVQTGQAYGFELGDGRVEVYKVTGVDRLYPSGVIERDGAERPNGPAGELARCL</sequence>
<proteinExistence type="predicted"/>
<evidence type="ECO:0000313" key="1">
    <source>
        <dbReference type="EMBL" id="SLN57658.1"/>
    </source>
</evidence>